<evidence type="ECO:0000313" key="7">
    <source>
        <dbReference type="Proteomes" id="UP000051017"/>
    </source>
</evidence>
<dbReference type="Pfam" id="PF00378">
    <property type="entry name" value="ECH_1"/>
    <property type="match status" value="1"/>
</dbReference>
<evidence type="ECO:0000256" key="2">
    <source>
        <dbReference type="ARBA" id="ARBA00023098"/>
    </source>
</evidence>
<reference evidence="6 7" key="1">
    <citation type="submission" date="2015-10" db="EMBL/GenBank/DDBJ databases">
        <title>Metagenome-Assembled Genomes uncover a global brackish microbiome.</title>
        <authorList>
            <person name="Hugerth L.W."/>
            <person name="Larsson J."/>
            <person name="Alneberg J."/>
            <person name="Lindh M.V."/>
            <person name="Legrand C."/>
            <person name="Pinhassi J."/>
            <person name="Andersson A.F."/>
        </authorList>
    </citation>
    <scope>NUCLEOTIDE SEQUENCE [LARGE SCALE GENOMIC DNA]</scope>
    <source>
        <strain evidence="6">BACL6 MAG-120924-bin43</strain>
    </source>
</reference>
<keyword evidence="2" id="KW-0443">Lipid metabolism</keyword>
<organism evidence="6 7">
    <name type="scientific">Acidimicrobiia bacterium BACL6 MAG-120924-bin43</name>
    <dbReference type="NCBI Taxonomy" id="1655583"/>
    <lineage>
        <taxon>Bacteria</taxon>
        <taxon>Bacillati</taxon>
        <taxon>Actinomycetota</taxon>
        <taxon>Acidimicrobiia</taxon>
        <taxon>acIV cluster</taxon>
    </lineage>
</organism>
<dbReference type="Gene3D" id="3.90.226.10">
    <property type="entry name" value="2-enoyl-CoA Hydratase, Chain A, domain 1"/>
    <property type="match status" value="1"/>
</dbReference>
<dbReference type="CDD" id="cd06558">
    <property type="entry name" value="crotonase-like"/>
    <property type="match status" value="1"/>
</dbReference>
<dbReference type="PANTHER" id="PTHR11941">
    <property type="entry name" value="ENOYL-COA HYDRATASE-RELATED"/>
    <property type="match status" value="1"/>
</dbReference>
<keyword evidence="3" id="KW-0456">Lyase</keyword>
<name>A0A0R2QGQ4_9ACTN</name>
<protein>
    <recommendedName>
        <fullName evidence="8">Enoyl-CoA hydratase</fullName>
    </recommendedName>
</protein>
<gene>
    <name evidence="6" type="ORF">ABR75_00870</name>
</gene>
<feature type="compositionally biased region" description="Basic and acidic residues" evidence="5">
    <location>
        <begin position="229"/>
        <end position="245"/>
    </location>
</feature>
<evidence type="ECO:0000313" key="6">
    <source>
        <dbReference type="EMBL" id="KRO49486.1"/>
    </source>
</evidence>
<comment type="similarity">
    <text evidence="1 4">Belongs to the enoyl-CoA hydratase/isomerase family.</text>
</comment>
<dbReference type="GO" id="GO:0006635">
    <property type="term" value="P:fatty acid beta-oxidation"/>
    <property type="evidence" value="ECO:0007669"/>
    <property type="project" value="TreeGrafter"/>
</dbReference>
<dbReference type="PROSITE" id="PS00166">
    <property type="entry name" value="ENOYL_COA_HYDRATASE"/>
    <property type="match status" value="1"/>
</dbReference>
<evidence type="ECO:0000256" key="4">
    <source>
        <dbReference type="RuleBase" id="RU003707"/>
    </source>
</evidence>
<evidence type="ECO:0000256" key="3">
    <source>
        <dbReference type="ARBA" id="ARBA00023239"/>
    </source>
</evidence>
<dbReference type="EMBL" id="LIBJ01000007">
    <property type="protein sequence ID" value="KRO49486.1"/>
    <property type="molecule type" value="Genomic_DNA"/>
</dbReference>
<dbReference type="PANTHER" id="PTHR11941:SF169">
    <property type="entry name" value="(7AS)-7A-METHYL-1,5-DIOXO-2,3,5,6,7,7A-HEXAHYDRO-1H-INDENE-CARBOXYL-COA HYDROLASE"/>
    <property type="match status" value="1"/>
</dbReference>
<evidence type="ECO:0000256" key="1">
    <source>
        <dbReference type="ARBA" id="ARBA00005254"/>
    </source>
</evidence>
<dbReference type="AlphaFoldDB" id="A0A0R2QGQ4"/>
<evidence type="ECO:0008006" key="8">
    <source>
        <dbReference type="Google" id="ProtNLM"/>
    </source>
</evidence>
<dbReference type="InterPro" id="IPR029045">
    <property type="entry name" value="ClpP/crotonase-like_dom_sf"/>
</dbReference>
<proteinExistence type="inferred from homology"/>
<dbReference type="SUPFAM" id="SSF52096">
    <property type="entry name" value="ClpP/crotonase"/>
    <property type="match status" value="1"/>
</dbReference>
<dbReference type="InterPro" id="IPR018376">
    <property type="entry name" value="Enoyl-CoA_hyd/isom_CS"/>
</dbReference>
<evidence type="ECO:0000256" key="5">
    <source>
        <dbReference type="SAM" id="MobiDB-lite"/>
    </source>
</evidence>
<accession>A0A0R2QGQ4</accession>
<dbReference type="Proteomes" id="UP000051017">
    <property type="component" value="Unassembled WGS sequence"/>
</dbReference>
<dbReference type="InterPro" id="IPR001753">
    <property type="entry name" value="Enoyl-CoA_hydra/iso"/>
</dbReference>
<dbReference type="GO" id="GO:0016829">
    <property type="term" value="F:lyase activity"/>
    <property type="evidence" value="ECO:0007669"/>
    <property type="project" value="UniProtKB-KW"/>
</dbReference>
<feature type="region of interest" description="Disordered" evidence="5">
    <location>
        <begin position="229"/>
        <end position="253"/>
    </location>
</feature>
<sequence length="253" mass="26872">MVEGARANKDITVSLDWRDQVAVVTINRPDKRNAVDVATLHALRQAQLDALARSARVLVLTGAAPAFCAGADLAGVHEDEFHEALQVVLRGFTQLPFVTMAAVDGPALGAGAQLLVSCDVRVATPSSVIGVPAAKLGLVVNHWTVERIVHELSWPIARAMLLTATTYTGAQLASFGSVHRLGSLSDALEWADEIAQLAPLTIEGHKVALESTAGSPNVDELVRGAREKAMLSDDAREGRTAFAEKRKPRFTGS</sequence>
<comment type="caution">
    <text evidence="6">The sequence shown here is derived from an EMBL/GenBank/DDBJ whole genome shotgun (WGS) entry which is preliminary data.</text>
</comment>